<dbReference type="EMBL" id="CP036343">
    <property type="protein sequence ID" value="QDT91483.1"/>
    <property type="molecule type" value="Genomic_DNA"/>
</dbReference>
<organism evidence="1 2">
    <name type="scientific">Gimesia algae</name>
    <dbReference type="NCBI Taxonomy" id="2527971"/>
    <lineage>
        <taxon>Bacteria</taxon>
        <taxon>Pseudomonadati</taxon>
        <taxon>Planctomycetota</taxon>
        <taxon>Planctomycetia</taxon>
        <taxon>Planctomycetales</taxon>
        <taxon>Planctomycetaceae</taxon>
        <taxon>Gimesia</taxon>
    </lineage>
</organism>
<gene>
    <name evidence="1" type="ORF">Pan161_31410</name>
</gene>
<dbReference type="AlphaFoldDB" id="A0A517VEQ3"/>
<dbReference type="KEGG" id="gax:Pan161_31410"/>
<sequence length="30" mass="3456">MSIECLNCHLIDKGKSTTRQKQQAVKRLLL</sequence>
<proteinExistence type="predicted"/>
<dbReference type="Proteomes" id="UP000316855">
    <property type="component" value="Chromosome"/>
</dbReference>
<keyword evidence="2" id="KW-1185">Reference proteome</keyword>
<evidence type="ECO:0000313" key="2">
    <source>
        <dbReference type="Proteomes" id="UP000316855"/>
    </source>
</evidence>
<accession>A0A517VEQ3</accession>
<evidence type="ECO:0000313" key="1">
    <source>
        <dbReference type="EMBL" id="QDT91483.1"/>
    </source>
</evidence>
<protein>
    <submittedName>
        <fullName evidence="1">Uncharacterized protein</fullName>
    </submittedName>
</protein>
<reference evidence="1 2" key="1">
    <citation type="submission" date="2019-02" db="EMBL/GenBank/DDBJ databases">
        <title>Deep-cultivation of Planctomycetes and their phenomic and genomic characterization uncovers novel biology.</title>
        <authorList>
            <person name="Wiegand S."/>
            <person name="Jogler M."/>
            <person name="Boedeker C."/>
            <person name="Pinto D."/>
            <person name="Vollmers J."/>
            <person name="Rivas-Marin E."/>
            <person name="Kohn T."/>
            <person name="Peeters S.H."/>
            <person name="Heuer A."/>
            <person name="Rast P."/>
            <person name="Oberbeckmann S."/>
            <person name="Bunk B."/>
            <person name="Jeske O."/>
            <person name="Meyerdierks A."/>
            <person name="Storesund J.E."/>
            <person name="Kallscheuer N."/>
            <person name="Luecker S."/>
            <person name="Lage O.M."/>
            <person name="Pohl T."/>
            <person name="Merkel B.J."/>
            <person name="Hornburger P."/>
            <person name="Mueller R.-W."/>
            <person name="Bruemmer F."/>
            <person name="Labrenz M."/>
            <person name="Spormann A.M."/>
            <person name="Op den Camp H."/>
            <person name="Overmann J."/>
            <person name="Amann R."/>
            <person name="Jetten M.S.M."/>
            <person name="Mascher T."/>
            <person name="Medema M.H."/>
            <person name="Devos D.P."/>
            <person name="Kaster A.-K."/>
            <person name="Ovreas L."/>
            <person name="Rohde M."/>
            <person name="Galperin M.Y."/>
            <person name="Jogler C."/>
        </authorList>
    </citation>
    <scope>NUCLEOTIDE SEQUENCE [LARGE SCALE GENOMIC DNA]</scope>
    <source>
        <strain evidence="1 2">Pan161</strain>
    </source>
</reference>
<name>A0A517VEQ3_9PLAN</name>